<reference evidence="1" key="1">
    <citation type="submission" date="2021-02" db="EMBL/GenBank/DDBJ databases">
        <authorList>
            <person name="Dougan E. K."/>
            <person name="Rhodes N."/>
            <person name="Thang M."/>
            <person name="Chan C."/>
        </authorList>
    </citation>
    <scope>NUCLEOTIDE SEQUENCE</scope>
</reference>
<comment type="caution">
    <text evidence="1">The sequence shown here is derived from an EMBL/GenBank/DDBJ whole genome shotgun (WGS) entry which is preliminary data.</text>
</comment>
<dbReference type="Proteomes" id="UP000626109">
    <property type="component" value="Unassembled WGS sequence"/>
</dbReference>
<organism evidence="1 2">
    <name type="scientific">Polarella glacialis</name>
    <name type="common">Dinoflagellate</name>
    <dbReference type="NCBI Taxonomy" id="89957"/>
    <lineage>
        <taxon>Eukaryota</taxon>
        <taxon>Sar</taxon>
        <taxon>Alveolata</taxon>
        <taxon>Dinophyceae</taxon>
        <taxon>Suessiales</taxon>
        <taxon>Suessiaceae</taxon>
        <taxon>Polarella</taxon>
    </lineage>
</organism>
<protein>
    <submittedName>
        <fullName evidence="1">Uncharacterized protein</fullName>
    </submittedName>
</protein>
<feature type="non-terminal residue" evidence="1">
    <location>
        <position position="1"/>
    </location>
</feature>
<sequence>LASLEHSLPHLPHDLIGRHHPSDILMVHPMLAEEPGKLEYGEAYDEQPPLRILVDGCHEIVRVFRYVRSAGNHPLGYTVRVEFLLLSHELFEVRSRESIYPNPMSRRAVLAFFSLWNQAVGALLVRHKPWVFH</sequence>
<name>A0A813JZ21_POLGL</name>
<evidence type="ECO:0000313" key="2">
    <source>
        <dbReference type="Proteomes" id="UP000626109"/>
    </source>
</evidence>
<dbReference type="EMBL" id="CAJNNW010026777">
    <property type="protein sequence ID" value="CAE8687654.1"/>
    <property type="molecule type" value="Genomic_DNA"/>
</dbReference>
<evidence type="ECO:0000313" key="1">
    <source>
        <dbReference type="EMBL" id="CAE8687654.1"/>
    </source>
</evidence>
<accession>A0A813JZ21</accession>
<dbReference type="AlphaFoldDB" id="A0A813JZ21"/>
<gene>
    <name evidence="1" type="ORF">PGLA2088_LOCUS25550</name>
</gene>
<proteinExistence type="predicted"/>
<feature type="non-terminal residue" evidence="1">
    <location>
        <position position="133"/>
    </location>
</feature>